<evidence type="ECO:0000256" key="2">
    <source>
        <dbReference type="SAM" id="MobiDB-lite"/>
    </source>
</evidence>
<protein>
    <recommendedName>
        <fullName evidence="3">Tyr recombinase domain-containing protein</fullName>
    </recommendedName>
</protein>
<dbReference type="GO" id="GO:0003677">
    <property type="term" value="F:DNA binding"/>
    <property type="evidence" value="ECO:0007669"/>
    <property type="project" value="InterPro"/>
</dbReference>
<dbReference type="InterPro" id="IPR013762">
    <property type="entry name" value="Integrase-like_cat_sf"/>
</dbReference>
<feature type="compositionally biased region" description="Basic residues" evidence="2">
    <location>
        <begin position="1"/>
        <end position="16"/>
    </location>
</feature>
<dbReference type="EMBL" id="SMJW01000020">
    <property type="protein sequence ID" value="TDC18395.1"/>
    <property type="molecule type" value="Genomic_DNA"/>
</dbReference>
<dbReference type="Pfam" id="PF00589">
    <property type="entry name" value="Phage_integrase"/>
    <property type="match status" value="1"/>
</dbReference>
<reference evidence="4 5" key="1">
    <citation type="submission" date="2019-03" db="EMBL/GenBank/DDBJ databases">
        <title>Draft genome sequences of novel Actinobacteria.</title>
        <authorList>
            <person name="Sahin N."/>
            <person name="Ay H."/>
            <person name="Saygin H."/>
        </authorList>
    </citation>
    <scope>NUCLEOTIDE SEQUENCE [LARGE SCALE GENOMIC DNA]</scope>
    <source>
        <strain evidence="4 5">DSM 45347</strain>
    </source>
</reference>
<dbReference type="Proteomes" id="UP000295431">
    <property type="component" value="Unassembled WGS sequence"/>
</dbReference>
<evidence type="ECO:0000259" key="3">
    <source>
        <dbReference type="PROSITE" id="PS51898"/>
    </source>
</evidence>
<dbReference type="AlphaFoldDB" id="A0A4R4P880"/>
<evidence type="ECO:0000313" key="5">
    <source>
        <dbReference type="Proteomes" id="UP000295431"/>
    </source>
</evidence>
<dbReference type="GO" id="GO:0015074">
    <property type="term" value="P:DNA integration"/>
    <property type="evidence" value="ECO:0007669"/>
    <property type="project" value="InterPro"/>
</dbReference>
<dbReference type="SUPFAM" id="SSF56349">
    <property type="entry name" value="DNA breaking-rejoining enzymes"/>
    <property type="match status" value="1"/>
</dbReference>
<feature type="domain" description="Tyr recombinase" evidence="3">
    <location>
        <begin position="1"/>
        <end position="128"/>
    </location>
</feature>
<accession>A0A4R4P880</accession>
<keyword evidence="1" id="KW-0233">DNA recombination</keyword>
<dbReference type="PROSITE" id="PS51898">
    <property type="entry name" value="TYR_RECOMBINASE"/>
    <property type="match status" value="1"/>
</dbReference>
<keyword evidence="5" id="KW-1185">Reference proteome</keyword>
<gene>
    <name evidence="4" type="ORF">E1284_06590</name>
</gene>
<evidence type="ECO:0000313" key="4">
    <source>
        <dbReference type="EMBL" id="TDC18395.1"/>
    </source>
</evidence>
<name>A0A4R4P880_9ACTN</name>
<dbReference type="GO" id="GO:0006310">
    <property type="term" value="P:DNA recombination"/>
    <property type="evidence" value="ECO:0007669"/>
    <property type="project" value="UniProtKB-KW"/>
</dbReference>
<evidence type="ECO:0000256" key="1">
    <source>
        <dbReference type="ARBA" id="ARBA00023172"/>
    </source>
</evidence>
<sequence>MDRHGKPRLQARHARVRRDADDGHPARARPRLDQAHEEERSPREPRRRETDGHVPANWFPNRIWKPALKKADSDPKVRIHDLRHTHASWLLAGGADLQVVKECLGHGSISTTERYLHTLDDADDTVLAAFDRIRSRRRTD</sequence>
<feature type="region of interest" description="Disordered" evidence="2">
    <location>
        <begin position="1"/>
        <end position="56"/>
    </location>
</feature>
<comment type="caution">
    <text evidence="4">The sequence shown here is derived from an EMBL/GenBank/DDBJ whole genome shotgun (WGS) entry which is preliminary data.</text>
</comment>
<organism evidence="4 5">
    <name type="scientific">Actinomadura bangladeshensis</name>
    <dbReference type="NCBI Taxonomy" id="453573"/>
    <lineage>
        <taxon>Bacteria</taxon>
        <taxon>Bacillati</taxon>
        <taxon>Actinomycetota</taxon>
        <taxon>Actinomycetes</taxon>
        <taxon>Streptosporangiales</taxon>
        <taxon>Thermomonosporaceae</taxon>
        <taxon>Actinomadura</taxon>
    </lineage>
</organism>
<feature type="compositionally biased region" description="Basic and acidic residues" evidence="2">
    <location>
        <begin position="17"/>
        <end position="52"/>
    </location>
</feature>
<dbReference type="Gene3D" id="1.10.443.10">
    <property type="entry name" value="Intergrase catalytic core"/>
    <property type="match status" value="1"/>
</dbReference>
<dbReference type="InterPro" id="IPR002104">
    <property type="entry name" value="Integrase_catalytic"/>
</dbReference>
<dbReference type="InterPro" id="IPR011010">
    <property type="entry name" value="DNA_brk_join_enz"/>
</dbReference>
<dbReference type="OrthoDB" id="1822491at2"/>
<proteinExistence type="predicted"/>